<dbReference type="Proteomes" id="UP000233248">
    <property type="component" value="Unassembled WGS sequence"/>
</dbReference>
<evidence type="ECO:0000256" key="9">
    <source>
        <dbReference type="ARBA" id="ARBA00022989"/>
    </source>
</evidence>
<dbReference type="Gene3D" id="6.10.250.2080">
    <property type="match status" value="1"/>
</dbReference>
<evidence type="ECO:0000313" key="16">
    <source>
        <dbReference type="Proteomes" id="UP000233248"/>
    </source>
</evidence>
<keyword evidence="15" id="KW-0282">Flagellum</keyword>
<comment type="function">
    <text evidence="12 13">Required for formation of the rod structure in the basal body of the flagellar apparatus. Together with FliI and FliH, may constitute the export apparatus of flagellin.</text>
</comment>
<dbReference type="PRINTS" id="PR00950">
    <property type="entry name" value="TYPE3IMSPROT"/>
</dbReference>
<dbReference type="InterPro" id="IPR029025">
    <property type="entry name" value="T3SS_substrate_exporter_C"/>
</dbReference>
<feature type="transmembrane region" description="Helical" evidence="13">
    <location>
        <begin position="31"/>
        <end position="55"/>
    </location>
</feature>
<dbReference type="PANTHER" id="PTHR30531">
    <property type="entry name" value="FLAGELLAR BIOSYNTHETIC PROTEIN FLHB"/>
    <property type="match status" value="1"/>
</dbReference>
<feature type="region of interest" description="Disordered" evidence="14">
    <location>
        <begin position="1"/>
        <end position="21"/>
    </location>
</feature>
<keyword evidence="15" id="KW-0966">Cell projection</keyword>
<evidence type="ECO:0000256" key="4">
    <source>
        <dbReference type="ARBA" id="ARBA00022448"/>
    </source>
</evidence>
<dbReference type="GO" id="GO:0044780">
    <property type="term" value="P:bacterial-type flagellum assembly"/>
    <property type="evidence" value="ECO:0007669"/>
    <property type="project" value="InterPro"/>
</dbReference>
<evidence type="ECO:0000256" key="2">
    <source>
        <dbReference type="ARBA" id="ARBA00010690"/>
    </source>
</evidence>
<evidence type="ECO:0000256" key="6">
    <source>
        <dbReference type="ARBA" id="ARBA00022692"/>
    </source>
</evidence>
<evidence type="ECO:0000256" key="3">
    <source>
        <dbReference type="ARBA" id="ARBA00021622"/>
    </source>
</evidence>
<keyword evidence="6 13" id="KW-0812">Transmembrane</keyword>
<sequence>MADEDEKTEEPTPKKIEDAKKEGNVNKSMEVTGAAILFFGSIYLVFFSGHFWTQIKKLMLYSYGFIGQELDSNVYFTLTYTITMTMISALAPLFALVVLLTLITNWTQFGFVVTPLKFDLQKLDPIKGFGNIFGLKKAVESLKLTMKLIIIMAVMVVVVLLTGEDYLAMMDMSLYAALDKMVNLIVIFLATILLIIIIFAIMDFFFTKYYYLKSLRMSKQEIKDEFKNMDGDPQVKGRIRKIQMEMSMKRMMSDVPDADVVITNPTHYAVALKYDNQVDAAPKMIAKGIDFIALRIKDVAKDNDIPIIENPALARSLYNQIEISQEIPSEFYKAIAEIFAYVFELKKKKR</sequence>
<dbReference type="Gene3D" id="3.40.1690.10">
    <property type="entry name" value="secretion proteins EscU"/>
    <property type="match status" value="1"/>
</dbReference>
<dbReference type="RefSeq" id="WP_101185777.1">
    <property type="nucleotide sequence ID" value="NZ_CP031218.1"/>
</dbReference>
<dbReference type="EMBL" id="NXIF01000052">
    <property type="protein sequence ID" value="PKI79905.1"/>
    <property type="molecule type" value="Genomic_DNA"/>
</dbReference>
<evidence type="ECO:0000256" key="5">
    <source>
        <dbReference type="ARBA" id="ARBA00022475"/>
    </source>
</evidence>
<dbReference type="FunFam" id="3.40.1690.10:FF:000001">
    <property type="entry name" value="Flagellar biosynthetic protein FlhB"/>
    <property type="match status" value="1"/>
</dbReference>
<evidence type="ECO:0000256" key="8">
    <source>
        <dbReference type="ARBA" id="ARBA00022927"/>
    </source>
</evidence>
<accession>A0A2N1J021</accession>
<dbReference type="AlphaFoldDB" id="A0A2N1J021"/>
<protein>
    <recommendedName>
        <fullName evidence="3 13">Flagellar biosynthetic protein FlhB</fullName>
    </recommendedName>
</protein>
<comment type="caution">
    <text evidence="15">The sequence shown here is derived from an EMBL/GenBank/DDBJ whole genome shotgun (WGS) entry which is preliminary data.</text>
</comment>
<dbReference type="PANTHER" id="PTHR30531:SF12">
    <property type="entry name" value="FLAGELLAR BIOSYNTHETIC PROTEIN FLHB"/>
    <property type="match status" value="1"/>
</dbReference>
<feature type="transmembrane region" description="Helical" evidence="13">
    <location>
        <begin position="144"/>
        <end position="162"/>
    </location>
</feature>
<evidence type="ECO:0000256" key="1">
    <source>
        <dbReference type="ARBA" id="ARBA00004429"/>
    </source>
</evidence>
<evidence type="ECO:0000256" key="7">
    <source>
        <dbReference type="ARBA" id="ARBA00022795"/>
    </source>
</evidence>
<comment type="similarity">
    <text evidence="2 13">Belongs to the type III secretion exporter family.</text>
</comment>
<dbReference type="GO" id="GO:0009306">
    <property type="term" value="P:protein secretion"/>
    <property type="evidence" value="ECO:0007669"/>
    <property type="project" value="InterPro"/>
</dbReference>
<dbReference type="InterPro" id="IPR006136">
    <property type="entry name" value="FlhB"/>
</dbReference>
<keyword evidence="4 13" id="KW-0813">Transport</keyword>
<keyword evidence="11 13" id="KW-1006">Bacterial flagellum protein export</keyword>
<keyword evidence="7 13" id="KW-1005">Bacterial flagellum biogenesis</keyword>
<keyword evidence="5 13" id="KW-1003">Cell membrane</keyword>
<keyword evidence="8 13" id="KW-0653">Protein transport</keyword>
<dbReference type="GO" id="GO:0005886">
    <property type="term" value="C:plasma membrane"/>
    <property type="evidence" value="ECO:0007669"/>
    <property type="project" value="UniProtKB-SubCell"/>
</dbReference>
<feature type="transmembrane region" description="Helical" evidence="13">
    <location>
        <begin position="182"/>
        <end position="206"/>
    </location>
</feature>
<evidence type="ECO:0000256" key="13">
    <source>
        <dbReference type="RuleBase" id="RU364091"/>
    </source>
</evidence>
<dbReference type="NCBIfam" id="TIGR00328">
    <property type="entry name" value="flhB"/>
    <property type="match status" value="1"/>
</dbReference>
<dbReference type="OrthoDB" id="9807950at2"/>
<evidence type="ECO:0000256" key="14">
    <source>
        <dbReference type="SAM" id="MobiDB-lite"/>
    </source>
</evidence>
<dbReference type="SUPFAM" id="SSF160544">
    <property type="entry name" value="EscU C-terminal domain-like"/>
    <property type="match status" value="1"/>
</dbReference>
<keyword evidence="9 13" id="KW-1133">Transmembrane helix</keyword>
<name>A0A2N1J021_9BACT</name>
<dbReference type="InterPro" id="IPR006135">
    <property type="entry name" value="T3SS_substrate_exporter"/>
</dbReference>
<feature type="transmembrane region" description="Helical" evidence="13">
    <location>
        <begin position="75"/>
        <end position="103"/>
    </location>
</feature>
<feature type="compositionally biased region" description="Basic and acidic residues" evidence="14">
    <location>
        <begin position="9"/>
        <end position="21"/>
    </location>
</feature>
<evidence type="ECO:0000313" key="15">
    <source>
        <dbReference type="EMBL" id="PKI79905.1"/>
    </source>
</evidence>
<dbReference type="KEGG" id="ahs:AHALO_2132"/>
<organism evidence="15 16">
    <name type="scientific">Malaciobacter halophilus</name>
    <dbReference type="NCBI Taxonomy" id="197482"/>
    <lineage>
        <taxon>Bacteria</taxon>
        <taxon>Pseudomonadati</taxon>
        <taxon>Campylobacterota</taxon>
        <taxon>Epsilonproteobacteria</taxon>
        <taxon>Campylobacterales</taxon>
        <taxon>Arcobacteraceae</taxon>
        <taxon>Malaciobacter</taxon>
    </lineage>
</organism>
<gene>
    <name evidence="13 15" type="primary">flhB</name>
    <name evidence="15" type="ORF">CP960_12270</name>
</gene>
<evidence type="ECO:0000256" key="12">
    <source>
        <dbReference type="ARBA" id="ARBA00025078"/>
    </source>
</evidence>
<evidence type="ECO:0000256" key="10">
    <source>
        <dbReference type="ARBA" id="ARBA00023136"/>
    </source>
</evidence>
<keyword evidence="15" id="KW-0969">Cilium</keyword>
<comment type="subcellular location">
    <subcellularLocation>
        <location evidence="1">Cell inner membrane</location>
        <topology evidence="1">Multi-pass membrane protein</topology>
    </subcellularLocation>
    <subcellularLocation>
        <location evidence="13">Cell membrane</location>
    </subcellularLocation>
</comment>
<reference evidence="15 16" key="1">
    <citation type="submission" date="2017-09" db="EMBL/GenBank/DDBJ databases">
        <title>Genomics of the genus Arcobacter.</title>
        <authorList>
            <person name="Perez-Cataluna A."/>
            <person name="Figueras M.J."/>
            <person name="Salas-Masso N."/>
        </authorList>
    </citation>
    <scope>NUCLEOTIDE SEQUENCE [LARGE SCALE GENOMIC DNA]</scope>
    <source>
        <strain evidence="15 16">DSM 18005</strain>
    </source>
</reference>
<dbReference type="Pfam" id="PF01312">
    <property type="entry name" value="Bac_export_2"/>
    <property type="match status" value="1"/>
</dbReference>
<proteinExistence type="inferred from homology"/>
<keyword evidence="10 13" id="KW-0472">Membrane</keyword>
<keyword evidence="16" id="KW-1185">Reference proteome</keyword>
<evidence type="ECO:0000256" key="11">
    <source>
        <dbReference type="ARBA" id="ARBA00023225"/>
    </source>
</evidence>